<dbReference type="EMBL" id="CP066539">
    <property type="protein sequence ID" value="QRL02956.1"/>
    <property type="molecule type" value="Genomic_DNA"/>
</dbReference>
<dbReference type="PIRSF" id="PIRSF006603">
    <property type="entry name" value="DinF"/>
    <property type="match status" value="1"/>
</dbReference>
<keyword evidence="9" id="KW-0046">Antibiotic resistance</keyword>
<feature type="transmembrane region" description="Helical" evidence="10">
    <location>
        <begin position="132"/>
        <end position="152"/>
    </location>
</feature>
<comment type="similarity">
    <text evidence="2">Belongs to the multi antimicrobial extrusion (MATE) (TC 2.A.66.1) family. MepA subfamily.</text>
</comment>
<evidence type="ECO:0000256" key="5">
    <source>
        <dbReference type="ARBA" id="ARBA00022475"/>
    </source>
</evidence>
<evidence type="ECO:0000313" key="11">
    <source>
        <dbReference type="EMBL" id="QRL02956.1"/>
    </source>
</evidence>
<dbReference type="InterPro" id="IPR045070">
    <property type="entry name" value="MATE_MepA-like"/>
</dbReference>
<keyword evidence="5" id="KW-1003">Cell membrane</keyword>
<evidence type="ECO:0000256" key="6">
    <source>
        <dbReference type="ARBA" id="ARBA00022692"/>
    </source>
</evidence>
<dbReference type="Proteomes" id="UP000663479">
    <property type="component" value="Chromosome"/>
</dbReference>
<evidence type="ECO:0000256" key="10">
    <source>
        <dbReference type="SAM" id="Phobius"/>
    </source>
</evidence>
<keyword evidence="4" id="KW-0813">Transport</keyword>
<evidence type="ECO:0000256" key="8">
    <source>
        <dbReference type="ARBA" id="ARBA00023136"/>
    </source>
</evidence>
<dbReference type="RefSeq" id="WP_146944472.1">
    <property type="nucleotide sequence ID" value="NZ_BJUL01000009.1"/>
</dbReference>
<dbReference type="NCBIfam" id="NF007130">
    <property type="entry name" value="PRK09575.1"/>
    <property type="match status" value="1"/>
</dbReference>
<feature type="transmembrane region" description="Helical" evidence="10">
    <location>
        <begin position="266"/>
        <end position="284"/>
    </location>
</feature>
<name>A0AAP9ZCF4_9GAMM</name>
<dbReference type="InterPro" id="IPR002528">
    <property type="entry name" value="MATE_fam"/>
</dbReference>
<gene>
    <name evidence="11" type="ORF">JDS37_17020</name>
</gene>
<feature type="transmembrane region" description="Helical" evidence="10">
    <location>
        <begin position="52"/>
        <end position="74"/>
    </location>
</feature>
<evidence type="ECO:0000256" key="3">
    <source>
        <dbReference type="ARBA" id="ARBA00022106"/>
    </source>
</evidence>
<evidence type="ECO:0000256" key="4">
    <source>
        <dbReference type="ARBA" id="ARBA00022448"/>
    </source>
</evidence>
<dbReference type="PANTHER" id="PTHR43823">
    <property type="entry name" value="SPORULATION PROTEIN YKVU"/>
    <property type="match status" value="1"/>
</dbReference>
<proteinExistence type="inferred from homology"/>
<dbReference type="GO" id="GO:0042910">
    <property type="term" value="F:xenobiotic transmembrane transporter activity"/>
    <property type="evidence" value="ECO:0007669"/>
    <property type="project" value="InterPro"/>
</dbReference>
<accession>A0AAP9ZCF4</accession>
<sequence length="442" mass="47778">MNLHQSTVTRAFWHYTLPSVAALMVSGTYQIVDGIFVGHFVGGNGLAATSLAWPLIGVLLAVGMMIGIGAGAHASMQLGAKQPSKALEYLVQALFLLLGLSVLLGVVLFFFSPLFLSLQGAEGEVLLFGQQYLNWMLAGTPIVLGSIALPLLVRNAGAPRLATLAMGIGAVSNIALDALFLGYLGYGLEGAALATLLGELLSVALCLGYLFSSRSMLVISVKQLVWQRKKAWDLLKTGFSSMLMYLYLSVSIVLHNMLLLQHGTSLHVAAFSIAGYLMTFYYLLAEGVAGGMQPITSFYYGAEQKRKIQASYRLACLIVLAVGLCFALAVQWSPGFFAQFFISETDTALLETTSHALRLFMFAMFLDGFLVITATWFQSLGQARPATMITLGNMAIQVPFLLLLPLLLGVNGVWLAVPVSNVVLSLLVLIMVMRQWRRLSND</sequence>
<feature type="transmembrane region" description="Helical" evidence="10">
    <location>
        <begin position="233"/>
        <end position="254"/>
    </location>
</feature>
<evidence type="ECO:0000313" key="12">
    <source>
        <dbReference type="Proteomes" id="UP000663479"/>
    </source>
</evidence>
<dbReference type="InterPro" id="IPR048279">
    <property type="entry name" value="MdtK-like"/>
</dbReference>
<keyword evidence="6 10" id="KW-0812">Transmembrane</keyword>
<evidence type="ECO:0000256" key="9">
    <source>
        <dbReference type="ARBA" id="ARBA00023251"/>
    </source>
</evidence>
<protein>
    <recommendedName>
        <fullName evidence="3">Multidrug export protein MepA</fullName>
    </recommendedName>
</protein>
<dbReference type="GO" id="GO:0005886">
    <property type="term" value="C:plasma membrane"/>
    <property type="evidence" value="ECO:0007669"/>
    <property type="project" value="UniProtKB-SubCell"/>
</dbReference>
<feature type="transmembrane region" description="Helical" evidence="10">
    <location>
        <begin position="414"/>
        <end position="433"/>
    </location>
</feature>
<feature type="transmembrane region" description="Helical" evidence="10">
    <location>
        <begin position="389"/>
        <end position="408"/>
    </location>
</feature>
<dbReference type="InterPro" id="IPR051327">
    <property type="entry name" value="MATE_MepA_subfamily"/>
</dbReference>
<dbReference type="Pfam" id="PF01554">
    <property type="entry name" value="MatE"/>
    <property type="match status" value="2"/>
</dbReference>
<organism evidence="11 12">
    <name type="scientific">Vreelandella venusta</name>
    <dbReference type="NCBI Taxonomy" id="44935"/>
    <lineage>
        <taxon>Bacteria</taxon>
        <taxon>Pseudomonadati</taxon>
        <taxon>Pseudomonadota</taxon>
        <taxon>Gammaproteobacteria</taxon>
        <taxon>Oceanospirillales</taxon>
        <taxon>Halomonadaceae</taxon>
        <taxon>Vreelandella</taxon>
    </lineage>
</organism>
<evidence type="ECO:0000256" key="2">
    <source>
        <dbReference type="ARBA" id="ARBA00008417"/>
    </source>
</evidence>
<evidence type="ECO:0000256" key="1">
    <source>
        <dbReference type="ARBA" id="ARBA00004429"/>
    </source>
</evidence>
<reference evidence="11" key="1">
    <citation type="submission" date="2020-12" db="EMBL/GenBank/DDBJ databases">
        <title>Genome reconstruction of Halomonas venusta strain DSM 4743.</title>
        <authorList>
            <person name="Aguirre-Garrido J.F."/>
            <person name="Hernandez-Soto L.M."/>
            <person name="Martinez-Abarca F."/>
        </authorList>
    </citation>
    <scope>NUCLEOTIDE SEQUENCE</scope>
    <source>
        <strain evidence="11">4743</strain>
    </source>
</reference>
<keyword evidence="8 10" id="KW-0472">Membrane</keyword>
<evidence type="ECO:0000256" key="7">
    <source>
        <dbReference type="ARBA" id="ARBA00022989"/>
    </source>
</evidence>
<dbReference type="GO" id="GO:0015297">
    <property type="term" value="F:antiporter activity"/>
    <property type="evidence" value="ECO:0007669"/>
    <property type="project" value="InterPro"/>
</dbReference>
<feature type="transmembrane region" description="Helical" evidence="10">
    <location>
        <begin position="314"/>
        <end position="337"/>
    </location>
</feature>
<dbReference type="PANTHER" id="PTHR43823:SF3">
    <property type="entry name" value="MULTIDRUG EXPORT PROTEIN MEPA"/>
    <property type="match status" value="1"/>
</dbReference>
<feature type="transmembrane region" description="Helical" evidence="10">
    <location>
        <begin position="12"/>
        <end position="32"/>
    </location>
</feature>
<keyword evidence="7 10" id="KW-1133">Transmembrane helix</keyword>
<dbReference type="GO" id="GO:0046677">
    <property type="term" value="P:response to antibiotic"/>
    <property type="evidence" value="ECO:0007669"/>
    <property type="project" value="UniProtKB-KW"/>
</dbReference>
<feature type="transmembrane region" description="Helical" evidence="10">
    <location>
        <begin position="164"/>
        <end position="186"/>
    </location>
</feature>
<feature type="transmembrane region" description="Helical" evidence="10">
    <location>
        <begin position="192"/>
        <end position="212"/>
    </location>
</feature>
<dbReference type="AlphaFoldDB" id="A0AAP9ZCF4"/>
<feature type="transmembrane region" description="Helical" evidence="10">
    <location>
        <begin position="357"/>
        <end position="377"/>
    </location>
</feature>
<feature type="transmembrane region" description="Helical" evidence="10">
    <location>
        <begin position="86"/>
        <end position="112"/>
    </location>
</feature>
<dbReference type="NCBIfam" id="TIGR00797">
    <property type="entry name" value="matE"/>
    <property type="match status" value="1"/>
</dbReference>
<comment type="subcellular location">
    <subcellularLocation>
        <location evidence="1">Cell inner membrane</location>
        <topology evidence="1">Multi-pass membrane protein</topology>
    </subcellularLocation>
</comment>
<dbReference type="CDD" id="cd13143">
    <property type="entry name" value="MATE_MepA_like"/>
    <property type="match status" value="1"/>
</dbReference>